<comment type="similarity">
    <text evidence="1">Belongs to the hemerythrin family.</text>
</comment>
<evidence type="ECO:0000259" key="4">
    <source>
        <dbReference type="Pfam" id="PF01814"/>
    </source>
</evidence>
<dbReference type="InterPro" id="IPR035938">
    <property type="entry name" value="Hemerythrin-like_sf"/>
</dbReference>
<dbReference type="PANTHER" id="PTHR37164">
    <property type="entry name" value="BACTERIOHEMERYTHRIN"/>
    <property type="match status" value="1"/>
</dbReference>
<dbReference type="Pfam" id="PF01814">
    <property type="entry name" value="Hemerythrin"/>
    <property type="match status" value="1"/>
</dbReference>
<accession>Q47FG4</accession>
<dbReference type="InterPro" id="IPR012312">
    <property type="entry name" value="Hemerythrin-like"/>
</dbReference>
<dbReference type="KEGG" id="dar:Daro_1670"/>
<dbReference type="NCBIfam" id="TIGR02481">
    <property type="entry name" value="hemeryth_dom"/>
    <property type="match status" value="1"/>
</dbReference>
<dbReference type="InterPro" id="IPR012827">
    <property type="entry name" value="Hemerythrin_metal-bd"/>
</dbReference>
<name>Q47FG4_DECAR</name>
<dbReference type="SUPFAM" id="SSF47188">
    <property type="entry name" value="Hemerythrin-like"/>
    <property type="match status" value="1"/>
</dbReference>
<dbReference type="GO" id="GO:0046872">
    <property type="term" value="F:metal ion binding"/>
    <property type="evidence" value="ECO:0007669"/>
    <property type="project" value="UniProtKB-KW"/>
</dbReference>
<feature type="domain" description="Hemerythrin-like" evidence="4">
    <location>
        <begin position="15"/>
        <end position="120"/>
    </location>
</feature>
<dbReference type="InterPro" id="IPR050669">
    <property type="entry name" value="Hemerythrin"/>
</dbReference>
<dbReference type="eggNOG" id="COG2703">
    <property type="taxonomic scope" value="Bacteria"/>
</dbReference>
<dbReference type="Gene3D" id="1.20.120.50">
    <property type="entry name" value="Hemerythrin-like"/>
    <property type="match status" value="1"/>
</dbReference>
<protein>
    <recommendedName>
        <fullName evidence="4">Hemerythrin-like domain-containing protein</fullName>
    </recommendedName>
</protein>
<evidence type="ECO:0000313" key="5">
    <source>
        <dbReference type="EMBL" id="AAZ46417.1"/>
    </source>
</evidence>
<dbReference type="HOGENOM" id="CLU_086902_3_1_4"/>
<proteinExistence type="inferred from homology"/>
<dbReference type="OrthoDB" id="5296936at2"/>
<keyword evidence="3" id="KW-0408">Iron</keyword>
<reference evidence="5" key="1">
    <citation type="submission" date="2005-08" db="EMBL/GenBank/DDBJ databases">
        <title>Complete sequence of Dechloromonas aromatica RCB.</title>
        <authorList>
            <person name="Salinero K.K."/>
            <person name="Copeland A."/>
            <person name="Lucas S."/>
            <person name="Lapidus A."/>
            <person name="Barry K."/>
            <person name="Detter J.C."/>
            <person name="Glavina T."/>
            <person name="Hammon N."/>
            <person name="Israni S."/>
            <person name="Pitluck S."/>
            <person name="Di Bartolo G."/>
            <person name="Trong S."/>
            <person name="Schmutz J."/>
            <person name="Larimer F."/>
            <person name="Land M."/>
            <person name="Ivanova N."/>
            <person name="Richardson P."/>
        </authorList>
    </citation>
    <scope>NUCLEOTIDE SEQUENCE</scope>
    <source>
        <strain evidence="5">RCB</strain>
    </source>
</reference>
<sequence>MTHSPTWSDDLSVGNYLIDGQHKRLVSLCARAADCASATSPEALREFHNILNDLAKLTDEDFKDEEVLLIKNGCPNVEAHIAEHNVYREMVVNLLFDGTAGLLDRAKLYHVANDYLTKHIIEMDLADKAYLKK</sequence>
<keyword evidence="2" id="KW-0479">Metal-binding</keyword>
<dbReference type="STRING" id="159087.Daro_1670"/>
<evidence type="ECO:0000256" key="3">
    <source>
        <dbReference type="ARBA" id="ARBA00023004"/>
    </source>
</evidence>
<organism evidence="5">
    <name type="scientific">Dechloromonas aromatica (strain RCB)</name>
    <dbReference type="NCBI Taxonomy" id="159087"/>
    <lineage>
        <taxon>Bacteria</taxon>
        <taxon>Pseudomonadati</taxon>
        <taxon>Pseudomonadota</taxon>
        <taxon>Betaproteobacteria</taxon>
        <taxon>Rhodocyclales</taxon>
        <taxon>Azonexaceae</taxon>
        <taxon>Dechloromonas</taxon>
    </lineage>
</organism>
<evidence type="ECO:0000256" key="1">
    <source>
        <dbReference type="ARBA" id="ARBA00010587"/>
    </source>
</evidence>
<dbReference type="AlphaFoldDB" id="Q47FG4"/>
<dbReference type="CDD" id="cd12107">
    <property type="entry name" value="Hemerythrin"/>
    <property type="match status" value="1"/>
</dbReference>
<gene>
    <name evidence="5" type="ordered locus">Daro_1670</name>
</gene>
<dbReference type="EMBL" id="CP000089">
    <property type="protein sequence ID" value="AAZ46417.1"/>
    <property type="molecule type" value="Genomic_DNA"/>
</dbReference>
<evidence type="ECO:0000256" key="2">
    <source>
        <dbReference type="ARBA" id="ARBA00022723"/>
    </source>
</evidence>
<dbReference type="PANTHER" id="PTHR37164:SF1">
    <property type="entry name" value="BACTERIOHEMERYTHRIN"/>
    <property type="match status" value="1"/>
</dbReference>